<protein>
    <submittedName>
        <fullName evidence="12">RYamide receptor-like</fullName>
    </submittedName>
</protein>
<comment type="similarity">
    <text evidence="8">Belongs to the G-protein coupled receptor 1 family.</text>
</comment>
<feature type="transmembrane region" description="Helical" evidence="9">
    <location>
        <begin position="199"/>
        <end position="225"/>
    </location>
</feature>
<feature type="transmembrane region" description="Helical" evidence="9">
    <location>
        <begin position="67"/>
        <end position="87"/>
    </location>
</feature>
<dbReference type="GO" id="GO:0005886">
    <property type="term" value="C:plasma membrane"/>
    <property type="evidence" value="ECO:0007669"/>
    <property type="project" value="TreeGrafter"/>
</dbReference>
<evidence type="ECO:0000256" key="4">
    <source>
        <dbReference type="ARBA" id="ARBA00023040"/>
    </source>
</evidence>
<dbReference type="GeneID" id="116301727"/>
<evidence type="ECO:0000313" key="12">
    <source>
        <dbReference type="RefSeq" id="XP_031566692.1"/>
    </source>
</evidence>
<keyword evidence="6 8" id="KW-0675">Receptor</keyword>
<reference evidence="12" key="1">
    <citation type="submission" date="2025-08" db="UniProtKB">
        <authorList>
            <consortium name="RefSeq"/>
        </authorList>
    </citation>
    <scope>IDENTIFICATION</scope>
    <source>
        <tissue evidence="12">Tentacle</tissue>
    </source>
</reference>
<proteinExistence type="inferred from homology"/>
<evidence type="ECO:0000256" key="8">
    <source>
        <dbReference type="RuleBase" id="RU000688"/>
    </source>
</evidence>
<feature type="transmembrane region" description="Helical" evidence="9">
    <location>
        <begin position="286"/>
        <end position="310"/>
    </location>
</feature>
<evidence type="ECO:0000313" key="11">
    <source>
        <dbReference type="Proteomes" id="UP000515163"/>
    </source>
</evidence>
<evidence type="ECO:0000256" key="3">
    <source>
        <dbReference type="ARBA" id="ARBA00022989"/>
    </source>
</evidence>
<dbReference type="KEGG" id="aten:116301727"/>
<comment type="subcellular location">
    <subcellularLocation>
        <location evidence="1">Membrane</location>
        <topology evidence="1">Multi-pass membrane protein</topology>
    </subcellularLocation>
</comment>
<dbReference type="PROSITE" id="PS50262">
    <property type="entry name" value="G_PROTEIN_RECEP_F1_2"/>
    <property type="match status" value="1"/>
</dbReference>
<accession>A0A6P8IIQ2</accession>
<dbReference type="PANTHER" id="PTHR45695">
    <property type="entry name" value="LEUCOKININ RECEPTOR-RELATED"/>
    <property type="match status" value="1"/>
</dbReference>
<dbReference type="Proteomes" id="UP000515163">
    <property type="component" value="Unplaced"/>
</dbReference>
<dbReference type="PRINTS" id="PR00237">
    <property type="entry name" value="GPCRRHODOPSN"/>
</dbReference>
<evidence type="ECO:0000256" key="6">
    <source>
        <dbReference type="ARBA" id="ARBA00023170"/>
    </source>
</evidence>
<feature type="domain" description="G-protein coupled receptors family 1 profile" evidence="10">
    <location>
        <begin position="46"/>
        <end position="303"/>
    </location>
</feature>
<dbReference type="PROSITE" id="PS00237">
    <property type="entry name" value="G_PROTEIN_RECEP_F1_1"/>
    <property type="match status" value="1"/>
</dbReference>
<keyword evidence="5 9" id="KW-0472">Membrane</keyword>
<feature type="transmembrane region" description="Helical" evidence="9">
    <location>
        <begin position="156"/>
        <end position="175"/>
    </location>
</feature>
<evidence type="ECO:0000259" key="10">
    <source>
        <dbReference type="PROSITE" id="PS50262"/>
    </source>
</evidence>
<evidence type="ECO:0000256" key="7">
    <source>
        <dbReference type="ARBA" id="ARBA00023224"/>
    </source>
</evidence>
<dbReference type="InParanoid" id="A0A6P8IIQ2"/>
<dbReference type="SUPFAM" id="SSF81321">
    <property type="entry name" value="Family A G protein-coupled receptor-like"/>
    <property type="match status" value="1"/>
</dbReference>
<dbReference type="InterPro" id="IPR017452">
    <property type="entry name" value="GPCR_Rhodpsn_7TM"/>
</dbReference>
<evidence type="ECO:0000256" key="1">
    <source>
        <dbReference type="ARBA" id="ARBA00004141"/>
    </source>
</evidence>
<keyword evidence="2 8" id="KW-0812">Transmembrane</keyword>
<organism evidence="11 12">
    <name type="scientific">Actinia tenebrosa</name>
    <name type="common">Australian red waratah sea anemone</name>
    <dbReference type="NCBI Taxonomy" id="6105"/>
    <lineage>
        <taxon>Eukaryota</taxon>
        <taxon>Metazoa</taxon>
        <taxon>Cnidaria</taxon>
        <taxon>Anthozoa</taxon>
        <taxon>Hexacorallia</taxon>
        <taxon>Actiniaria</taxon>
        <taxon>Actiniidae</taxon>
        <taxon>Actinia</taxon>
    </lineage>
</organism>
<keyword evidence="4 8" id="KW-0297">G-protein coupled receptor</keyword>
<dbReference type="InterPro" id="IPR000276">
    <property type="entry name" value="GPCR_Rhodpsn"/>
</dbReference>
<feature type="transmembrane region" description="Helical" evidence="9">
    <location>
        <begin position="246"/>
        <end position="266"/>
    </location>
</feature>
<dbReference type="Gene3D" id="1.20.1070.10">
    <property type="entry name" value="Rhodopsin 7-helix transmembrane proteins"/>
    <property type="match status" value="1"/>
</dbReference>
<keyword evidence="3 9" id="KW-1133">Transmembrane helix</keyword>
<gene>
    <name evidence="12" type="primary">LOC116301727</name>
</gene>
<evidence type="ECO:0000256" key="9">
    <source>
        <dbReference type="SAM" id="Phobius"/>
    </source>
</evidence>
<keyword evidence="7 8" id="KW-0807">Transducer</keyword>
<dbReference type="RefSeq" id="XP_031566692.1">
    <property type="nucleotide sequence ID" value="XM_031710832.1"/>
</dbReference>
<dbReference type="GO" id="GO:0004930">
    <property type="term" value="F:G protein-coupled receptor activity"/>
    <property type="evidence" value="ECO:0007669"/>
    <property type="project" value="UniProtKB-KW"/>
</dbReference>
<sequence length="320" mass="36935">MMNNTTERNLTLETCLEGKEEEEEDKVIMIIKVMAYVTVLLVSLVGNSLIIAVYYKRRTYPSAHGMLNDALIVNLSCSDLLMVIFAIPERITRLIQHQRWMMPGRFGVLMCKLVNFNEAVSIVVSLLTLDVIAVERFMAVFYPIKRSVSSRKMKSIIIATWLIAVSYNSPLLYYSQLIHEGTKTLCNARTSMWDTKTWLFFYFALVSITLVTVVVCYLAIFVKVSKIKQKKLSANRRQRMIITRRVQRTSLAIILAFYLYLCYWLKRLLCAFNHLFHVCKNPVLGFMSVYLAITNSALNPIICFSFSANFRQGIKRLIKL</sequence>
<evidence type="ECO:0000256" key="5">
    <source>
        <dbReference type="ARBA" id="ARBA00023136"/>
    </source>
</evidence>
<evidence type="ECO:0000256" key="2">
    <source>
        <dbReference type="ARBA" id="ARBA00022692"/>
    </source>
</evidence>
<dbReference type="PANTHER" id="PTHR45695:SF9">
    <property type="entry name" value="LEUCOKININ RECEPTOR"/>
    <property type="match status" value="1"/>
</dbReference>
<dbReference type="Pfam" id="PF00001">
    <property type="entry name" value="7tm_1"/>
    <property type="match status" value="1"/>
</dbReference>
<dbReference type="CDD" id="cd00637">
    <property type="entry name" value="7tm_classA_rhodopsin-like"/>
    <property type="match status" value="1"/>
</dbReference>
<keyword evidence="11" id="KW-1185">Reference proteome</keyword>
<dbReference type="OrthoDB" id="5781782at2759"/>
<name>A0A6P8IIQ2_ACTTE</name>
<dbReference type="AlphaFoldDB" id="A0A6P8IIQ2"/>
<feature type="transmembrane region" description="Helical" evidence="9">
    <location>
        <begin position="33"/>
        <end position="55"/>
    </location>
</feature>